<keyword evidence="6" id="KW-0539">Nucleus</keyword>
<evidence type="ECO:0000256" key="4">
    <source>
        <dbReference type="ARBA" id="ARBA00022801"/>
    </source>
</evidence>
<dbReference type="GO" id="GO:0006952">
    <property type="term" value="P:defense response"/>
    <property type="evidence" value="ECO:0007669"/>
    <property type="project" value="UniProtKB-KW"/>
</dbReference>
<keyword evidence="10" id="KW-1185">Reference proteome</keyword>
<protein>
    <recommendedName>
        <fullName evidence="11">Fungal lipase-like domain-containing protein</fullName>
    </recommendedName>
</protein>
<dbReference type="Pfam" id="PF01764">
    <property type="entry name" value="Lipase_3"/>
    <property type="match status" value="1"/>
</dbReference>
<evidence type="ECO:0000259" key="7">
    <source>
        <dbReference type="Pfam" id="PF01764"/>
    </source>
</evidence>
<dbReference type="AlphaFoldDB" id="A0A5N6N8J4"/>
<dbReference type="InterPro" id="IPR029058">
    <property type="entry name" value="AB_hydrolase_fold"/>
</dbReference>
<reference evidence="9 10" key="1">
    <citation type="submission" date="2019-05" db="EMBL/GenBank/DDBJ databases">
        <title>Mikania micrantha, genome provides insights into the molecular mechanism of rapid growth.</title>
        <authorList>
            <person name="Liu B."/>
        </authorList>
    </citation>
    <scope>NUCLEOTIDE SEQUENCE [LARGE SCALE GENOMIC DNA]</scope>
    <source>
        <strain evidence="9">NLD-2019</strain>
        <tissue evidence="9">Leaf</tissue>
    </source>
</reference>
<comment type="caution">
    <text evidence="9">The sequence shown here is derived from an EMBL/GenBank/DDBJ whole genome shotgun (WGS) entry which is preliminary data.</text>
</comment>
<comment type="subcellular location">
    <subcellularLocation>
        <location evidence="2">Cytoplasm</location>
    </subcellularLocation>
    <subcellularLocation>
        <location evidence="1">Nucleus</location>
    </subcellularLocation>
</comment>
<dbReference type="Pfam" id="PF18117">
    <property type="entry name" value="EDS1_EP"/>
    <property type="match status" value="1"/>
</dbReference>
<accession>A0A5N6N8J4</accession>
<dbReference type="PANTHER" id="PTHR47090">
    <property type="entry name" value="PROTEIN EDS1-RELATED"/>
    <property type="match status" value="1"/>
</dbReference>
<evidence type="ECO:0000313" key="10">
    <source>
        <dbReference type="Proteomes" id="UP000326396"/>
    </source>
</evidence>
<dbReference type="GO" id="GO:0016787">
    <property type="term" value="F:hydrolase activity"/>
    <property type="evidence" value="ECO:0007669"/>
    <property type="project" value="UniProtKB-KW"/>
</dbReference>
<dbReference type="OrthoDB" id="426718at2759"/>
<keyword evidence="3" id="KW-0963">Cytoplasm</keyword>
<dbReference type="InterPro" id="IPR041266">
    <property type="entry name" value="EDS1_EP"/>
</dbReference>
<dbReference type="InterPro" id="IPR002921">
    <property type="entry name" value="Fungal_lipase-type"/>
</dbReference>
<dbReference type="Gene3D" id="3.40.50.1820">
    <property type="entry name" value="alpha/beta hydrolase"/>
    <property type="match status" value="1"/>
</dbReference>
<keyword evidence="5" id="KW-0611">Plant defense</keyword>
<evidence type="ECO:0000256" key="6">
    <source>
        <dbReference type="ARBA" id="ARBA00023242"/>
    </source>
</evidence>
<proteinExistence type="predicted"/>
<dbReference type="GO" id="GO:0005634">
    <property type="term" value="C:nucleus"/>
    <property type="evidence" value="ECO:0007669"/>
    <property type="project" value="UniProtKB-SubCell"/>
</dbReference>
<dbReference type="SUPFAM" id="SSF53474">
    <property type="entry name" value="alpha/beta-Hydrolases"/>
    <property type="match status" value="1"/>
</dbReference>
<evidence type="ECO:0000256" key="5">
    <source>
        <dbReference type="ARBA" id="ARBA00022821"/>
    </source>
</evidence>
<evidence type="ECO:0000256" key="2">
    <source>
        <dbReference type="ARBA" id="ARBA00004496"/>
    </source>
</evidence>
<name>A0A5N6N8J4_9ASTR</name>
<feature type="domain" description="Fungal lipase-type" evidence="7">
    <location>
        <begin position="84"/>
        <end position="194"/>
    </location>
</feature>
<evidence type="ECO:0000259" key="8">
    <source>
        <dbReference type="Pfam" id="PF18117"/>
    </source>
</evidence>
<dbReference type="InterPro" id="IPR044214">
    <property type="entry name" value="EDS1-like"/>
</dbReference>
<dbReference type="EMBL" id="SZYD01000013">
    <property type="protein sequence ID" value="KAD4385641.1"/>
    <property type="molecule type" value="Genomic_DNA"/>
</dbReference>
<keyword evidence="4" id="KW-0378">Hydrolase</keyword>
<dbReference type="PANTHER" id="PTHR47090:SF4">
    <property type="entry name" value="FUNGAL LIPASE-LIKE DOMAIN, ALPHA_BETA HYDROLASE"/>
    <property type="match status" value="1"/>
</dbReference>
<evidence type="ECO:0000256" key="1">
    <source>
        <dbReference type="ARBA" id="ARBA00004123"/>
    </source>
</evidence>
<evidence type="ECO:0008006" key="11">
    <source>
        <dbReference type="Google" id="ProtNLM"/>
    </source>
</evidence>
<evidence type="ECO:0000256" key="3">
    <source>
        <dbReference type="ARBA" id="ARBA00022490"/>
    </source>
</evidence>
<evidence type="ECO:0000313" key="9">
    <source>
        <dbReference type="EMBL" id="KAD4385641.1"/>
    </source>
</evidence>
<dbReference type="GO" id="GO:0005737">
    <property type="term" value="C:cytoplasm"/>
    <property type="evidence" value="ECO:0007669"/>
    <property type="project" value="UniProtKB-SubCell"/>
</dbReference>
<organism evidence="9 10">
    <name type="scientific">Mikania micrantha</name>
    <name type="common">bitter vine</name>
    <dbReference type="NCBI Taxonomy" id="192012"/>
    <lineage>
        <taxon>Eukaryota</taxon>
        <taxon>Viridiplantae</taxon>
        <taxon>Streptophyta</taxon>
        <taxon>Embryophyta</taxon>
        <taxon>Tracheophyta</taxon>
        <taxon>Spermatophyta</taxon>
        <taxon>Magnoliopsida</taxon>
        <taxon>eudicotyledons</taxon>
        <taxon>Gunneridae</taxon>
        <taxon>Pentapetalae</taxon>
        <taxon>asterids</taxon>
        <taxon>campanulids</taxon>
        <taxon>Asterales</taxon>
        <taxon>Asteraceae</taxon>
        <taxon>Asteroideae</taxon>
        <taxon>Heliantheae alliance</taxon>
        <taxon>Eupatorieae</taxon>
        <taxon>Mikania</taxon>
    </lineage>
</organism>
<dbReference type="Proteomes" id="UP000326396">
    <property type="component" value="Linkage Group LG3"/>
</dbReference>
<sequence>MEVDRESVKLSLDNELIKTACNLSMEAHRSQHDDVVTSSMPSVAIFAFKSSMKVDGMYNDGPFGETNVDLQLFPSLQRIGEGQLAKVNGSILHIFKNLLTDSCFKSEVEKAIKEEKKILLTGYSFGGAVASLATMWMLDEYIRKQKIRLPIGCVTFGCPLIGDRIVTHAVQREKWSGHFTHFVMERDIVPRMMLAPKTSNFLKKNTRTHHDLLVDEDQAEGFFENVLINASTVASHDAFDLMEPTNSIKETLSAEFVKFSPYRPFGAYVFCTRKPRQQLVVENPNAVLQLLFYLLQLPNKDQNLAQFALESLTQHLSYEEELNINGLQLDINKMVYLKHLNKHLLTTDGDKVRNSNKALFELTADAKWCLLAVEEAEKRKEKNMDQLKKYMRYYKSSKINDMTKIIEDLCDKIPKYKEKCGDRELDYYEAFKLNNEQQDFEVNVDRLEQAKIWDVIIEMVRRQELPDEFEVWDELVALGTRFRRLYEPLDIANYYRHSKGDSYMDNRPKRYKFTQRWHEHASVMGFEVVSESNFVAVVEDLMKEVITPTKKTFEEVKKDYECIENKVKTWKYDEKITNEDVFWGEFILAKLKEKLA</sequence>
<gene>
    <name evidence="9" type="ORF">E3N88_25810</name>
</gene>
<feature type="domain" description="EDS1 EP" evidence="8">
    <location>
        <begin position="412"/>
        <end position="585"/>
    </location>
</feature>
<dbReference type="GO" id="GO:0006629">
    <property type="term" value="P:lipid metabolic process"/>
    <property type="evidence" value="ECO:0007669"/>
    <property type="project" value="InterPro"/>
</dbReference>